<keyword evidence="2" id="KW-1185">Reference proteome</keyword>
<accession>A0A383V3E6</accession>
<evidence type="ECO:0000313" key="2">
    <source>
        <dbReference type="Proteomes" id="UP000256970"/>
    </source>
</evidence>
<dbReference type="PANTHER" id="PTHR12203:SF35">
    <property type="entry name" value="PROTEIN O-GLUCOSYLTRANSFERASE 1"/>
    <property type="match status" value="1"/>
</dbReference>
<dbReference type="EMBL" id="FNXT01000007">
    <property type="protein sequence ID" value="SZX59611.1"/>
    <property type="molecule type" value="Genomic_DNA"/>
</dbReference>
<gene>
    <name evidence="1" type="ORF">BQ4739_LOCUS219</name>
</gene>
<evidence type="ECO:0000313" key="1">
    <source>
        <dbReference type="EMBL" id="SZX59611.1"/>
    </source>
</evidence>
<name>A0A383V3E6_TETOB</name>
<protein>
    <recommendedName>
        <fullName evidence="3">Glycosyl transferase CAP10 domain-containing protein</fullName>
    </recommendedName>
</protein>
<dbReference type="InterPro" id="IPR051091">
    <property type="entry name" value="O-Glucosyltr/Glycosyltrsf_90"/>
</dbReference>
<evidence type="ECO:0008006" key="3">
    <source>
        <dbReference type="Google" id="ProtNLM"/>
    </source>
</evidence>
<organism evidence="1 2">
    <name type="scientific">Tetradesmus obliquus</name>
    <name type="common">Green alga</name>
    <name type="synonym">Acutodesmus obliquus</name>
    <dbReference type="NCBI Taxonomy" id="3088"/>
    <lineage>
        <taxon>Eukaryota</taxon>
        <taxon>Viridiplantae</taxon>
        <taxon>Chlorophyta</taxon>
        <taxon>core chlorophytes</taxon>
        <taxon>Chlorophyceae</taxon>
        <taxon>CS clade</taxon>
        <taxon>Sphaeropleales</taxon>
        <taxon>Scenedesmaceae</taxon>
        <taxon>Tetradesmus</taxon>
    </lineage>
</organism>
<dbReference type="PANTHER" id="PTHR12203">
    <property type="entry name" value="KDEL LYS-ASP-GLU-LEU CONTAINING - RELATED"/>
    <property type="match status" value="1"/>
</dbReference>
<dbReference type="Proteomes" id="UP000256970">
    <property type="component" value="Unassembled WGS sequence"/>
</dbReference>
<dbReference type="AlphaFoldDB" id="A0A383V3E6"/>
<reference evidence="1 2" key="1">
    <citation type="submission" date="2016-10" db="EMBL/GenBank/DDBJ databases">
        <authorList>
            <person name="Cai Z."/>
        </authorList>
    </citation>
    <scope>NUCLEOTIDE SEQUENCE [LARGE SCALE GENOMIC DNA]</scope>
</reference>
<proteinExistence type="predicted"/>
<sequence length="474" mass="53029">MASDTHHSAAAAVDQLRHLHAELKGHVPSSYGVADGYWQLEVNYTLPSASLLARTRYLVANSNSSCWDIAAAQQEPYTAQYHPRQQAPTHLPGGIPRSIWKWQGTISRRLFDSVPFYLRESEAAGGCQHCTFVLRYKVINGQLYTDKKRRHRALDGQEEEAALLEELLLAALHMYKVPDVDFLLHLGDGAPPGLPLVQVNIDRGAPQAGFTLPKFMWRDALGPAQFSVLAECLQARHPLLPQQRLPRAVWRGSNTDSRYALMDEKNALSIMRTRLHVYGLWYPDIIDAHYTAFAQQAFQTNCVEELLPPGPPLPLESFNRYSLVLDIDGNGWSDRYRLLAHANTPVLKQASNLTAFFEHLAAPGAVVQHYAADLSDLPVRVRAVLQQQPAELLRMAERQQGLAHYLLNQVALMHATAYTLAKVAQLSQWKPVMEDSYSLVPFSRCCSQAKRLPAEFVAAVRARGAAQESRATHH</sequence>